<keyword evidence="2" id="KW-1185">Reference proteome</keyword>
<dbReference type="Proteomes" id="UP000566663">
    <property type="component" value="Unassembled WGS sequence"/>
</dbReference>
<evidence type="ECO:0000313" key="2">
    <source>
        <dbReference type="Proteomes" id="UP000566663"/>
    </source>
</evidence>
<dbReference type="EMBL" id="JACHFZ010000001">
    <property type="protein sequence ID" value="MBB5291319.1"/>
    <property type="molecule type" value="Genomic_DNA"/>
</dbReference>
<name>A0A7W8HWS5_9CAUL</name>
<sequence>MTPKPATSFARTGTTPPRARRFALSINLNADHEGGDLRFPNTARAPIARRGGACVFSCSILLEVTPDARGERFDFLPIFYDRAAAQIRGENLNYLDPALTA</sequence>
<accession>A0A7W8HWS5</accession>
<organism evidence="1 2">
    <name type="scientific">Brevundimonas basaltis</name>
    <dbReference type="NCBI Taxonomy" id="472166"/>
    <lineage>
        <taxon>Bacteria</taxon>
        <taxon>Pseudomonadati</taxon>
        <taxon>Pseudomonadota</taxon>
        <taxon>Alphaproteobacteria</taxon>
        <taxon>Caulobacterales</taxon>
        <taxon>Caulobacteraceae</taxon>
        <taxon>Brevundimonas</taxon>
    </lineage>
</organism>
<comment type="caution">
    <text evidence="1">The sequence shown here is derived from an EMBL/GenBank/DDBJ whole genome shotgun (WGS) entry which is preliminary data.</text>
</comment>
<gene>
    <name evidence="1" type="ORF">HNQ67_000815</name>
</gene>
<evidence type="ECO:0000313" key="1">
    <source>
        <dbReference type="EMBL" id="MBB5291319.1"/>
    </source>
</evidence>
<reference evidence="1 2" key="1">
    <citation type="submission" date="2020-08" db="EMBL/GenBank/DDBJ databases">
        <title>Genomic Encyclopedia of Type Strains, Phase IV (KMG-IV): sequencing the most valuable type-strain genomes for metagenomic binning, comparative biology and taxonomic classification.</title>
        <authorList>
            <person name="Goeker M."/>
        </authorList>
    </citation>
    <scope>NUCLEOTIDE SEQUENCE [LARGE SCALE GENOMIC DNA]</scope>
    <source>
        <strain evidence="1 2">DSM 25335</strain>
    </source>
</reference>
<proteinExistence type="predicted"/>
<dbReference type="Gene3D" id="2.60.120.620">
    <property type="entry name" value="q2cbj1_9rhob like domain"/>
    <property type="match status" value="1"/>
</dbReference>
<dbReference type="AlphaFoldDB" id="A0A7W8HWS5"/>
<protein>
    <submittedName>
        <fullName evidence="1">Uncharacterized protein</fullName>
    </submittedName>
</protein>
<dbReference type="RefSeq" id="WP_183252541.1">
    <property type="nucleotide sequence ID" value="NZ_BAAAFF010000004.1"/>
</dbReference>